<keyword evidence="2" id="KW-1185">Reference proteome</keyword>
<evidence type="ECO:0000313" key="2">
    <source>
        <dbReference type="Proteomes" id="UP000078046"/>
    </source>
</evidence>
<accession>A0A177AQ79</accession>
<proteinExistence type="predicted"/>
<name>A0A177AQ79_9BILA</name>
<dbReference type="Proteomes" id="UP000078046">
    <property type="component" value="Unassembled WGS sequence"/>
</dbReference>
<gene>
    <name evidence="1" type="ORF">A3Q56_08730</name>
</gene>
<reference evidence="1 2" key="1">
    <citation type="submission" date="2016-04" db="EMBL/GenBank/DDBJ databases">
        <title>The genome of Intoshia linei affirms orthonectids as highly simplified spiralians.</title>
        <authorList>
            <person name="Mikhailov K.V."/>
            <person name="Slusarev G.S."/>
            <person name="Nikitin M.A."/>
            <person name="Logacheva M.D."/>
            <person name="Penin A."/>
            <person name="Aleoshin V."/>
            <person name="Panchin Y.V."/>
        </authorList>
    </citation>
    <scope>NUCLEOTIDE SEQUENCE [LARGE SCALE GENOMIC DNA]</scope>
    <source>
        <strain evidence="1">Intl2013</strain>
        <tissue evidence="1">Whole animal</tissue>
    </source>
</reference>
<dbReference type="AlphaFoldDB" id="A0A177AQ79"/>
<comment type="caution">
    <text evidence="1">The sequence shown here is derived from an EMBL/GenBank/DDBJ whole genome shotgun (WGS) entry which is preliminary data.</text>
</comment>
<sequence>MKEDYLLSVKKAIVDFVLRDPRENSESMIKETHLKHRMKLSVVPKPWCNSYVDATISV</sequence>
<organism evidence="1 2">
    <name type="scientific">Intoshia linei</name>
    <dbReference type="NCBI Taxonomy" id="1819745"/>
    <lineage>
        <taxon>Eukaryota</taxon>
        <taxon>Metazoa</taxon>
        <taxon>Spiralia</taxon>
        <taxon>Lophotrochozoa</taxon>
        <taxon>Mesozoa</taxon>
        <taxon>Orthonectida</taxon>
        <taxon>Rhopaluridae</taxon>
        <taxon>Intoshia</taxon>
    </lineage>
</organism>
<evidence type="ECO:0000313" key="1">
    <source>
        <dbReference type="EMBL" id="OAF63561.1"/>
    </source>
</evidence>
<dbReference type="OrthoDB" id="5593012at2759"/>
<protein>
    <submittedName>
        <fullName evidence="1">Uncharacterized protein</fullName>
    </submittedName>
</protein>
<dbReference type="EMBL" id="LWCA01003193">
    <property type="protein sequence ID" value="OAF63561.1"/>
    <property type="molecule type" value="Genomic_DNA"/>
</dbReference>